<protein>
    <submittedName>
        <fullName evidence="1">Uncharacterized protein</fullName>
    </submittedName>
</protein>
<dbReference type="EMBL" id="CAADRP010002074">
    <property type="protein sequence ID" value="VFU60747.1"/>
    <property type="molecule type" value="Genomic_DNA"/>
</dbReference>
<name>A0A6N2N4Z1_SALVM</name>
<evidence type="ECO:0000313" key="1">
    <source>
        <dbReference type="EMBL" id="VFU60747.1"/>
    </source>
</evidence>
<reference evidence="1" key="1">
    <citation type="submission" date="2019-03" db="EMBL/GenBank/DDBJ databases">
        <authorList>
            <person name="Mank J."/>
            <person name="Almeida P."/>
        </authorList>
    </citation>
    <scope>NUCLEOTIDE SEQUENCE</scope>
    <source>
        <strain evidence="1">78183</strain>
    </source>
</reference>
<dbReference type="AlphaFoldDB" id="A0A6N2N4Z1"/>
<proteinExistence type="predicted"/>
<sequence>MMTTRMIAGLLGTAVELILTSSYVVDQLLKTEYYRTIIRIILNILLAAYKKVDRPKFIQVMVNLRRLLSAIMKGSTSIFITVLVNHPCNMRYSIFYLGCEGEERNFKFVQSNESLATFK</sequence>
<accession>A0A6N2N4Z1</accession>
<organism evidence="1">
    <name type="scientific">Salix viminalis</name>
    <name type="common">Common osier</name>
    <name type="synonym">Basket willow</name>
    <dbReference type="NCBI Taxonomy" id="40686"/>
    <lineage>
        <taxon>Eukaryota</taxon>
        <taxon>Viridiplantae</taxon>
        <taxon>Streptophyta</taxon>
        <taxon>Embryophyta</taxon>
        <taxon>Tracheophyta</taxon>
        <taxon>Spermatophyta</taxon>
        <taxon>Magnoliopsida</taxon>
        <taxon>eudicotyledons</taxon>
        <taxon>Gunneridae</taxon>
        <taxon>Pentapetalae</taxon>
        <taxon>rosids</taxon>
        <taxon>fabids</taxon>
        <taxon>Malpighiales</taxon>
        <taxon>Salicaceae</taxon>
        <taxon>Saliceae</taxon>
        <taxon>Salix</taxon>
    </lineage>
</organism>
<gene>
    <name evidence="1" type="ORF">SVIM_LOCUS450958</name>
</gene>